<proteinExistence type="predicted"/>
<dbReference type="InterPro" id="IPR026841">
    <property type="entry name" value="Aur1/Ipt1"/>
</dbReference>
<evidence type="ECO:0000313" key="7">
    <source>
        <dbReference type="EMBL" id="QOY87627.1"/>
    </source>
</evidence>
<evidence type="ECO:0000313" key="8">
    <source>
        <dbReference type="Proteomes" id="UP000593892"/>
    </source>
</evidence>
<dbReference type="EMBL" id="CP063849">
    <property type="protein sequence ID" value="QOY87627.1"/>
    <property type="molecule type" value="Genomic_DNA"/>
</dbReference>
<dbReference type="PANTHER" id="PTHR31310:SF7">
    <property type="entry name" value="PA-PHOSPHATASE RELATED-FAMILY PROTEIN DDB_G0268928"/>
    <property type="match status" value="1"/>
</dbReference>
<organism evidence="7 8">
    <name type="scientific">Paludibaculum fermentans</name>
    <dbReference type="NCBI Taxonomy" id="1473598"/>
    <lineage>
        <taxon>Bacteria</taxon>
        <taxon>Pseudomonadati</taxon>
        <taxon>Acidobacteriota</taxon>
        <taxon>Terriglobia</taxon>
        <taxon>Bryobacterales</taxon>
        <taxon>Bryobacteraceae</taxon>
        <taxon>Paludibaculum</taxon>
    </lineage>
</organism>
<dbReference type="Pfam" id="PF14378">
    <property type="entry name" value="PAP2_3"/>
    <property type="match status" value="1"/>
</dbReference>
<feature type="transmembrane region" description="Helical" evidence="5">
    <location>
        <begin position="141"/>
        <end position="159"/>
    </location>
</feature>
<feature type="transmembrane region" description="Helical" evidence="5">
    <location>
        <begin position="249"/>
        <end position="267"/>
    </location>
</feature>
<name>A0A7S7NPY4_PALFE</name>
<dbReference type="Gene3D" id="1.20.144.10">
    <property type="entry name" value="Phosphatidic acid phosphatase type 2/haloperoxidase"/>
    <property type="match status" value="1"/>
</dbReference>
<dbReference type="RefSeq" id="WP_194449294.1">
    <property type="nucleotide sequence ID" value="NZ_CP063849.1"/>
</dbReference>
<feature type="transmembrane region" description="Helical" evidence="5">
    <location>
        <begin position="223"/>
        <end position="243"/>
    </location>
</feature>
<evidence type="ECO:0000259" key="6">
    <source>
        <dbReference type="Pfam" id="PF14378"/>
    </source>
</evidence>
<reference evidence="7 8" key="1">
    <citation type="submission" date="2020-10" db="EMBL/GenBank/DDBJ databases">
        <title>Complete genome sequence of Paludibaculum fermentans P105T, a facultatively anaerobic acidobacterium capable of dissimilatory Fe(III) reduction.</title>
        <authorList>
            <person name="Dedysh S.N."/>
            <person name="Beletsky A.V."/>
            <person name="Kulichevskaya I.S."/>
            <person name="Mardanov A.V."/>
            <person name="Ravin N.V."/>
        </authorList>
    </citation>
    <scope>NUCLEOTIDE SEQUENCE [LARGE SCALE GENOMIC DNA]</scope>
    <source>
        <strain evidence="7 8">P105</strain>
    </source>
</reference>
<keyword evidence="3 5" id="KW-1133">Transmembrane helix</keyword>
<evidence type="ECO:0000256" key="2">
    <source>
        <dbReference type="ARBA" id="ARBA00022692"/>
    </source>
</evidence>
<protein>
    <submittedName>
        <fullName evidence="7">Phosphatase PAP2 family protein</fullName>
    </submittedName>
</protein>
<accession>A0A7S7NPY4</accession>
<keyword evidence="4 5" id="KW-0472">Membrane</keyword>
<evidence type="ECO:0000256" key="5">
    <source>
        <dbReference type="SAM" id="Phobius"/>
    </source>
</evidence>
<dbReference type="InterPro" id="IPR036938">
    <property type="entry name" value="PAP2/HPO_sf"/>
</dbReference>
<dbReference type="Proteomes" id="UP000593892">
    <property type="component" value="Chromosome"/>
</dbReference>
<feature type="domain" description="Inositolphosphotransferase Aur1/Ipt1" evidence="6">
    <location>
        <begin position="107"/>
        <end position="261"/>
    </location>
</feature>
<feature type="transmembrane region" description="Helical" evidence="5">
    <location>
        <begin position="193"/>
        <end position="211"/>
    </location>
</feature>
<dbReference type="GO" id="GO:0016020">
    <property type="term" value="C:membrane"/>
    <property type="evidence" value="ECO:0007669"/>
    <property type="project" value="UniProtKB-SubCell"/>
</dbReference>
<evidence type="ECO:0000256" key="1">
    <source>
        <dbReference type="ARBA" id="ARBA00004141"/>
    </source>
</evidence>
<sequence length="269" mass="30323">MLVFFFLYTAVLAYRFELTPAQRFASYAAPVVVLALGYAAASSGRKAAEIARDWAPAPLVLLAYWQMDWFASSHTLRGLESTWLQWDRVVLDGWSLRSLIESQGRLIPSVLELAYSLLYSIPPLSIAALYIYRRRHRVDEFLFPYLLSTLLVYALLPFFPSASPRLEFAHLDLPAVDTVFRRFNLWVLSWGDIQTGVFPSGHVATAFSCALSMRYALPEKPWVGRLLMVMAVLITIATVYGRYHYAVDGAASILLSFIAIGISRRISRG</sequence>
<comment type="subcellular location">
    <subcellularLocation>
        <location evidence="1">Membrane</location>
        <topology evidence="1">Multi-pass membrane protein</topology>
    </subcellularLocation>
</comment>
<gene>
    <name evidence="7" type="ORF">IRI77_33560</name>
</gene>
<keyword evidence="8" id="KW-1185">Reference proteome</keyword>
<dbReference type="SUPFAM" id="SSF48317">
    <property type="entry name" value="Acid phosphatase/Vanadium-dependent haloperoxidase"/>
    <property type="match status" value="1"/>
</dbReference>
<evidence type="ECO:0000256" key="4">
    <source>
        <dbReference type="ARBA" id="ARBA00023136"/>
    </source>
</evidence>
<evidence type="ECO:0000256" key="3">
    <source>
        <dbReference type="ARBA" id="ARBA00022989"/>
    </source>
</evidence>
<dbReference type="AlphaFoldDB" id="A0A7S7NPY4"/>
<feature type="transmembrane region" description="Helical" evidence="5">
    <location>
        <begin position="25"/>
        <end position="42"/>
    </location>
</feature>
<dbReference type="KEGG" id="pfer:IRI77_33560"/>
<dbReference type="InterPro" id="IPR052185">
    <property type="entry name" value="IPC_Synthase-Related"/>
</dbReference>
<keyword evidence="2 5" id="KW-0812">Transmembrane</keyword>
<dbReference type="PANTHER" id="PTHR31310">
    <property type="match status" value="1"/>
</dbReference>